<protein>
    <recommendedName>
        <fullName evidence="6">Knottins-like domain-containing protein</fullName>
    </recommendedName>
</protein>
<keyword evidence="3 5" id="KW-0732">Signal</keyword>
<dbReference type="SUPFAM" id="SSF57095">
    <property type="entry name" value="Scorpion toxin-like"/>
    <property type="match status" value="1"/>
</dbReference>
<evidence type="ECO:0000256" key="1">
    <source>
        <dbReference type="ARBA" id="ARBA00022529"/>
    </source>
</evidence>
<evidence type="ECO:0000256" key="5">
    <source>
        <dbReference type="SAM" id="SignalP"/>
    </source>
</evidence>
<dbReference type="EMBL" id="CM003371">
    <property type="protein sequence ID" value="KOM30517.1"/>
    <property type="molecule type" value="Genomic_DNA"/>
</dbReference>
<dbReference type="STRING" id="3914.A0A0L9TJC5"/>
<feature type="chain" id="PRO_5005595048" description="Knottins-like domain-containing protein" evidence="5">
    <location>
        <begin position="29"/>
        <end position="75"/>
    </location>
</feature>
<evidence type="ECO:0000256" key="4">
    <source>
        <dbReference type="ARBA" id="ARBA00023157"/>
    </source>
</evidence>
<evidence type="ECO:0000313" key="7">
    <source>
        <dbReference type="EMBL" id="KOM30517.1"/>
    </source>
</evidence>
<proteinExistence type="predicted"/>
<dbReference type="Gramene" id="KOM30517">
    <property type="protein sequence ID" value="KOM30517"/>
    <property type="gene ID" value="LR48_Vigan01g007100"/>
</dbReference>
<name>A0A0L9TJC5_PHAAN</name>
<keyword evidence="1" id="KW-0929">Antimicrobial</keyword>
<dbReference type="Proteomes" id="UP000053144">
    <property type="component" value="Chromosome 1"/>
</dbReference>
<dbReference type="CDD" id="cd00107">
    <property type="entry name" value="Knot1"/>
    <property type="match status" value="1"/>
</dbReference>
<dbReference type="PANTHER" id="PTHR33147:SF39">
    <property type="entry name" value="DRO1 PROTEIN-RELATED"/>
    <property type="match status" value="1"/>
</dbReference>
<evidence type="ECO:0000256" key="3">
    <source>
        <dbReference type="ARBA" id="ARBA00022729"/>
    </source>
</evidence>
<keyword evidence="2" id="KW-0295">Fungicide</keyword>
<dbReference type="SMART" id="SM00505">
    <property type="entry name" value="Knot1"/>
    <property type="match status" value="1"/>
</dbReference>
<dbReference type="AlphaFoldDB" id="A0A0L9TJC5"/>
<feature type="signal peptide" evidence="5">
    <location>
        <begin position="1"/>
        <end position="28"/>
    </location>
</feature>
<dbReference type="GO" id="GO:0050832">
    <property type="term" value="P:defense response to fungus"/>
    <property type="evidence" value="ECO:0007669"/>
    <property type="project" value="UniProtKB-KW"/>
</dbReference>
<dbReference type="Gene3D" id="3.30.30.10">
    <property type="entry name" value="Knottin, scorpion toxin-like"/>
    <property type="match status" value="1"/>
</dbReference>
<gene>
    <name evidence="7" type="ORF">LR48_Vigan01g007100</name>
</gene>
<dbReference type="InterPro" id="IPR036574">
    <property type="entry name" value="Scorpion_toxin-like_sf"/>
</dbReference>
<evidence type="ECO:0000256" key="2">
    <source>
        <dbReference type="ARBA" id="ARBA00022577"/>
    </source>
</evidence>
<accession>A0A0L9TJC5</accession>
<dbReference type="GO" id="GO:0031640">
    <property type="term" value="P:killing of cells of another organism"/>
    <property type="evidence" value="ECO:0007669"/>
    <property type="project" value="UniProtKB-KW"/>
</dbReference>
<dbReference type="PRINTS" id="PR00288">
    <property type="entry name" value="PUROTHIONIN"/>
</dbReference>
<dbReference type="OMA" id="MRKSNCQ"/>
<dbReference type="InterPro" id="IPR008176">
    <property type="entry name" value="Defensin_plant"/>
</dbReference>
<evidence type="ECO:0000313" key="8">
    <source>
        <dbReference type="Proteomes" id="UP000053144"/>
    </source>
</evidence>
<organism evidence="7 8">
    <name type="scientific">Phaseolus angularis</name>
    <name type="common">Azuki bean</name>
    <name type="synonym">Vigna angularis</name>
    <dbReference type="NCBI Taxonomy" id="3914"/>
    <lineage>
        <taxon>Eukaryota</taxon>
        <taxon>Viridiplantae</taxon>
        <taxon>Streptophyta</taxon>
        <taxon>Embryophyta</taxon>
        <taxon>Tracheophyta</taxon>
        <taxon>Spermatophyta</taxon>
        <taxon>Magnoliopsida</taxon>
        <taxon>eudicotyledons</taxon>
        <taxon>Gunneridae</taxon>
        <taxon>Pentapetalae</taxon>
        <taxon>rosids</taxon>
        <taxon>fabids</taxon>
        <taxon>Fabales</taxon>
        <taxon>Fabaceae</taxon>
        <taxon>Papilionoideae</taxon>
        <taxon>50 kb inversion clade</taxon>
        <taxon>NPAAA clade</taxon>
        <taxon>indigoferoid/millettioid clade</taxon>
        <taxon>Phaseoleae</taxon>
        <taxon>Vigna</taxon>
    </lineage>
</organism>
<dbReference type="Pfam" id="PF00304">
    <property type="entry name" value="Gamma-thionin"/>
    <property type="match status" value="1"/>
</dbReference>
<dbReference type="InterPro" id="IPR003614">
    <property type="entry name" value="Knottins"/>
</dbReference>
<evidence type="ECO:0000259" key="6">
    <source>
        <dbReference type="SMART" id="SM00505"/>
    </source>
</evidence>
<dbReference type="PROSITE" id="PS00940">
    <property type="entry name" value="GAMMA_THIONIN"/>
    <property type="match status" value="1"/>
</dbReference>
<keyword evidence="4" id="KW-1015">Disulfide bond</keyword>
<feature type="domain" description="Knottins-like" evidence="6">
    <location>
        <begin position="30"/>
        <end position="75"/>
    </location>
</feature>
<reference evidence="8" key="1">
    <citation type="journal article" date="2015" name="Proc. Natl. Acad. Sci. U.S.A.">
        <title>Genome sequencing of adzuki bean (Vigna angularis) provides insight into high starch and low fat accumulation and domestication.</title>
        <authorList>
            <person name="Yang K."/>
            <person name="Tian Z."/>
            <person name="Chen C."/>
            <person name="Luo L."/>
            <person name="Zhao B."/>
            <person name="Wang Z."/>
            <person name="Yu L."/>
            <person name="Li Y."/>
            <person name="Sun Y."/>
            <person name="Li W."/>
            <person name="Chen Y."/>
            <person name="Li Y."/>
            <person name="Zhang Y."/>
            <person name="Ai D."/>
            <person name="Zhao J."/>
            <person name="Shang C."/>
            <person name="Ma Y."/>
            <person name="Wu B."/>
            <person name="Wang M."/>
            <person name="Gao L."/>
            <person name="Sun D."/>
            <person name="Zhang P."/>
            <person name="Guo F."/>
            <person name="Wang W."/>
            <person name="Li Y."/>
            <person name="Wang J."/>
            <person name="Varshney R.K."/>
            <person name="Wang J."/>
            <person name="Ling H.Q."/>
            <person name="Wan P."/>
        </authorList>
    </citation>
    <scope>NUCLEOTIDE SEQUENCE</scope>
    <source>
        <strain evidence="8">cv. Jingnong 6</strain>
    </source>
</reference>
<dbReference type="PANTHER" id="PTHR33147">
    <property type="entry name" value="DEFENSIN-LIKE PROTEIN 1"/>
    <property type="match status" value="1"/>
</dbReference>
<sequence length="75" mass="8532">METKMLKFSMFLLFLVLAADVAVKRTEGRECWSRSKTFHGLCFSDRNCETVCHTEGFTGGKCKGVLHRCFCSEIC</sequence>